<dbReference type="EMBL" id="UGYV01000001">
    <property type="protein sequence ID" value="SUI59097.1"/>
    <property type="molecule type" value="Genomic_DNA"/>
</dbReference>
<dbReference type="RefSeq" id="WP_115405182.1">
    <property type="nucleotide sequence ID" value="NZ_UGYV01000001.1"/>
</dbReference>
<evidence type="ECO:0000313" key="1">
    <source>
        <dbReference type="EMBL" id="SUI59097.1"/>
    </source>
</evidence>
<sequence length="228" mass="26806">MDIQYFALSRVEFILGFYEKALFPFVETKRLIDEQKPPYEPEYSESHEPPFLSEWLDADQAVDVLGIQCASLLCSTLKLFLEESLKNVFRRNAGKITKKIKIESAYKQEFSKGWLNGYRELFEKEFNLDWQTSGVNLTLIEELILIRNRGQHPEHITMMSNSFSENDLKKIPSPFFIDDAYENKGLYDFFPPTIKPIPEKMKNAFEESTKLINWLENRLKQWGQDQIA</sequence>
<evidence type="ECO:0000313" key="2">
    <source>
        <dbReference type="Proteomes" id="UP000255061"/>
    </source>
</evidence>
<gene>
    <name evidence="1" type="ORF">NCTC10736_00094</name>
</gene>
<evidence type="ECO:0008006" key="3">
    <source>
        <dbReference type="Google" id="ProtNLM"/>
    </source>
</evidence>
<dbReference type="Proteomes" id="UP000255061">
    <property type="component" value="Unassembled WGS sequence"/>
</dbReference>
<name>A0A379ZC11_9GAMM</name>
<protein>
    <recommendedName>
        <fullName evidence="3">RiboL-PSP-HEPN domain-containing protein</fullName>
    </recommendedName>
</protein>
<dbReference type="AlphaFoldDB" id="A0A379ZC11"/>
<proteinExistence type="predicted"/>
<accession>A0A379ZC11</accession>
<organism evidence="1 2">
    <name type="scientific">Shewanella morhuae</name>
    <dbReference type="NCBI Taxonomy" id="365591"/>
    <lineage>
        <taxon>Bacteria</taxon>
        <taxon>Pseudomonadati</taxon>
        <taxon>Pseudomonadota</taxon>
        <taxon>Gammaproteobacteria</taxon>
        <taxon>Alteromonadales</taxon>
        <taxon>Shewanellaceae</taxon>
        <taxon>Shewanella</taxon>
    </lineage>
</organism>
<reference evidence="1 2" key="1">
    <citation type="submission" date="2018-06" db="EMBL/GenBank/DDBJ databases">
        <authorList>
            <consortium name="Pathogen Informatics"/>
            <person name="Doyle S."/>
        </authorList>
    </citation>
    <scope>NUCLEOTIDE SEQUENCE [LARGE SCALE GENOMIC DNA]</scope>
    <source>
        <strain evidence="1 2">NCTC10736</strain>
    </source>
</reference>